<keyword evidence="3" id="KW-0121">Carboxypeptidase</keyword>
<dbReference type="SUPFAM" id="SSF56601">
    <property type="entry name" value="beta-lactamase/transpeptidase-like"/>
    <property type="match status" value="1"/>
</dbReference>
<evidence type="ECO:0000256" key="2">
    <source>
        <dbReference type="ARBA" id="ARBA00022801"/>
    </source>
</evidence>
<dbReference type="KEGG" id="iva:Isova_2660"/>
<dbReference type="PRINTS" id="PR00922">
    <property type="entry name" value="DADACBPTASE3"/>
</dbReference>
<dbReference type="PANTHER" id="PTHR30023">
    <property type="entry name" value="D-ALANYL-D-ALANINE CARBOXYPEPTIDASE"/>
    <property type="match status" value="1"/>
</dbReference>
<dbReference type="GO" id="GO:0000270">
    <property type="term" value="P:peptidoglycan metabolic process"/>
    <property type="evidence" value="ECO:0007669"/>
    <property type="project" value="TreeGrafter"/>
</dbReference>
<dbReference type="eggNOG" id="COG2027">
    <property type="taxonomic scope" value="Bacteria"/>
</dbReference>
<dbReference type="PANTHER" id="PTHR30023:SF0">
    <property type="entry name" value="PENICILLIN-SENSITIVE CARBOXYPEPTIDASE A"/>
    <property type="match status" value="1"/>
</dbReference>
<sequence>MGWRLRVGATVTTVVALFGGYLVADAYDVVPGLLTTAPPPPQPAPFPSAPGAVLGPAATPVLSDLPSDAPVPTTDAVGELVTALASDARLGERVGVLVQDALTGEVLGSAAPDQEMVPASTQKVLTAVAALSSPGGDATLATTAVLAGESQVVLVGGGDMMLAADAGDPDAVNGHAGLGDLAAQVASRILVSGRTSVTLGLDDTIFTGPAIAPTVRPGDAAAGYVAPVAALAIDVARLTDDEYARRAEDPALAAAQEFARQLEARGLQVEGSVERTRAPSSAQPLGEVRSAPLSAIVQDMLERSDNTLTEVLGRLVAIDAGLPGSLDGAVQAVTASVERLGVDLEGAVLADLSGLGEGSRMTARQLVDALALAVDPAHPTLRAAATGLPLAGLTGTLANRFPDDNPGRGVVTGKTGSLPNITSLAGTIVTADDRLLVYAVLADAVPDGGTWGARVIFDDFLGRLAACGCTPG</sequence>
<dbReference type="Pfam" id="PF02113">
    <property type="entry name" value="Peptidase_S13"/>
    <property type="match status" value="2"/>
</dbReference>
<dbReference type="NCBIfam" id="TIGR00666">
    <property type="entry name" value="PBP4"/>
    <property type="match status" value="1"/>
</dbReference>
<dbReference type="HOGENOM" id="CLU_017692_0_2_11"/>
<dbReference type="Proteomes" id="UP000009236">
    <property type="component" value="Chromosome"/>
</dbReference>
<keyword evidence="3" id="KW-0645">Protease</keyword>
<accession>F6FTZ2</accession>
<reference evidence="3 4" key="1">
    <citation type="submission" date="2011-05" db="EMBL/GenBank/DDBJ databases">
        <title>Complete sequence of Isoptericola variabilis 225.</title>
        <authorList>
            <consortium name="US DOE Joint Genome Institute"/>
            <person name="Lucas S."/>
            <person name="Han J."/>
            <person name="Lapidus A."/>
            <person name="Cheng J.-F."/>
            <person name="Goodwin L."/>
            <person name="Pitluck S."/>
            <person name="Peters L."/>
            <person name="Mikhailova N."/>
            <person name="Zeytun A."/>
            <person name="Han C."/>
            <person name="Tapia R."/>
            <person name="Land M."/>
            <person name="Hauser L."/>
            <person name="Kyrpides N."/>
            <person name="Ivanova N."/>
            <person name="Pagani I."/>
            <person name="Siebers A."/>
            <person name="Allgaier M."/>
            <person name="Thelen M."/>
            <person name="Hugenholtz P."/>
            <person name="Gladden J."/>
            <person name="Woyke T."/>
        </authorList>
    </citation>
    <scope>NUCLEOTIDE SEQUENCE [LARGE SCALE GENOMIC DNA]</scope>
    <source>
        <strain evidence="4">225</strain>
    </source>
</reference>
<evidence type="ECO:0000313" key="3">
    <source>
        <dbReference type="EMBL" id="AEG45363.1"/>
    </source>
</evidence>
<dbReference type="MEROPS" id="S13.004"/>
<evidence type="ECO:0000313" key="4">
    <source>
        <dbReference type="Proteomes" id="UP000009236"/>
    </source>
</evidence>
<evidence type="ECO:0000256" key="1">
    <source>
        <dbReference type="ARBA" id="ARBA00006096"/>
    </source>
</evidence>
<dbReference type="GO" id="GO:0004185">
    <property type="term" value="F:serine-type carboxypeptidase activity"/>
    <property type="evidence" value="ECO:0007669"/>
    <property type="project" value="InterPro"/>
</dbReference>
<proteinExistence type="inferred from homology"/>
<dbReference type="InterPro" id="IPR012338">
    <property type="entry name" value="Beta-lactam/transpept-like"/>
</dbReference>
<gene>
    <name evidence="3" type="ordered locus">Isova_2660</name>
</gene>
<dbReference type="STRING" id="743718.Isova_2660"/>
<dbReference type="Gene3D" id="3.40.710.10">
    <property type="entry name" value="DD-peptidase/beta-lactamase superfamily"/>
    <property type="match status" value="2"/>
</dbReference>
<organism evidence="4">
    <name type="scientific">Isoptericola variabilis (strain 225)</name>
    <dbReference type="NCBI Taxonomy" id="743718"/>
    <lineage>
        <taxon>Bacteria</taxon>
        <taxon>Bacillati</taxon>
        <taxon>Actinomycetota</taxon>
        <taxon>Actinomycetes</taxon>
        <taxon>Micrococcales</taxon>
        <taxon>Promicromonosporaceae</taxon>
        <taxon>Isoptericola</taxon>
    </lineage>
</organism>
<keyword evidence="4" id="KW-1185">Reference proteome</keyword>
<protein>
    <submittedName>
        <fullName evidence="3">D-alanyl-D-alanine carboxypeptidase/D-alanyl-D-alanine-endopeptidase</fullName>
    </submittedName>
</protein>
<comment type="similarity">
    <text evidence="1">Belongs to the peptidase S13 family.</text>
</comment>
<dbReference type="GO" id="GO:0006508">
    <property type="term" value="P:proteolysis"/>
    <property type="evidence" value="ECO:0007669"/>
    <property type="project" value="InterPro"/>
</dbReference>
<dbReference type="EMBL" id="CP002810">
    <property type="protein sequence ID" value="AEG45363.1"/>
    <property type="molecule type" value="Genomic_DNA"/>
</dbReference>
<name>F6FTZ2_ISOV2</name>
<keyword evidence="2" id="KW-0378">Hydrolase</keyword>
<dbReference type="AlphaFoldDB" id="F6FTZ2"/>
<dbReference type="InterPro" id="IPR000667">
    <property type="entry name" value="Peptidase_S13"/>
</dbReference>
<dbReference type="RefSeq" id="WP_013839754.1">
    <property type="nucleotide sequence ID" value="NC_015588.1"/>
</dbReference>